<proteinExistence type="predicted"/>
<dbReference type="InterPro" id="IPR036640">
    <property type="entry name" value="ABC1_TM_sf"/>
</dbReference>
<gene>
    <name evidence="10" type="primary">pglK</name>
    <name evidence="10" type="ORF">BACCIP111883_01516</name>
</gene>
<dbReference type="InterPro" id="IPR011527">
    <property type="entry name" value="ABC1_TM_dom"/>
</dbReference>
<evidence type="ECO:0000256" key="1">
    <source>
        <dbReference type="ARBA" id="ARBA00004651"/>
    </source>
</evidence>
<keyword evidence="6 7" id="KW-0472">Membrane</keyword>
<keyword evidence="2 7" id="KW-0812">Transmembrane</keyword>
<evidence type="ECO:0000313" key="10">
    <source>
        <dbReference type="EMBL" id="CAG9620746.1"/>
    </source>
</evidence>
<comment type="subcellular location">
    <subcellularLocation>
        <location evidence="1">Cell membrane</location>
        <topology evidence="1">Multi-pass membrane protein</topology>
    </subcellularLocation>
</comment>
<feature type="domain" description="ABC transporter" evidence="8">
    <location>
        <begin position="365"/>
        <end position="597"/>
    </location>
</feature>
<sequence>MIVSINKLKTFFNKKEKQKLTLLFFMMVIAAVLETIGIGMIVPLVGIVTNPSVIKEHYLLIYIYELFNFSSTSAFMVFSVLALLSIFILKNMYLLLFNYIQYKVILNQQVKLQGQLFKKYLTRPYIFHLNRNTSTLLRNVNEEVARVCQGIVLSAFQLLSEILIILFIFILLIVTSPIATITASFLLGGSVFIFFRVFRNKISSLGKELQSVNGTLIKWVNQGLGANKEIKVLGKENFFINSYTNQSLIKIRNSRYIKILEVVPRLFIETLLVSVVLITMLIIIFQGTNTTQLVSTMALFAMAAFRIMPSINRVVALITNIKYSKPALDVVYEDLFLNKDSITESGSNGTLSSFKLSQRTFNQSIELENVFFKYPNQKNYSIKNVSLTIPTGKSVAIIGESGSGKTTIVDIMLGLLLPEKGKVIVDGVDLHNQISLWQKKIGYIPQTIFLSDDSIRNNIAFGVDTININDDQVWKALEQAQLKDFVLSLPEKLDTSVGERGVRLSGGQRQRIGIARALYHNPEILFMDEATSALDNETEMEVMKAIDNLKGQKTLIIIAHRLSTISNCDIVFKLKQAQIVEVEYQNNSSIPRLLGNMGVN</sequence>
<keyword evidence="3" id="KW-0547">Nucleotide-binding</keyword>
<dbReference type="InterPro" id="IPR039421">
    <property type="entry name" value="Type_1_exporter"/>
</dbReference>
<evidence type="ECO:0000256" key="2">
    <source>
        <dbReference type="ARBA" id="ARBA00022692"/>
    </source>
</evidence>
<evidence type="ECO:0000256" key="3">
    <source>
        <dbReference type="ARBA" id="ARBA00022741"/>
    </source>
</evidence>
<keyword evidence="11" id="KW-1185">Reference proteome</keyword>
<dbReference type="InterPro" id="IPR017871">
    <property type="entry name" value="ABC_transporter-like_CS"/>
</dbReference>
<dbReference type="PROSITE" id="PS00211">
    <property type="entry name" value="ABC_TRANSPORTER_1"/>
    <property type="match status" value="1"/>
</dbReference>
<dbReference type="Pfam" id="PF00664">
    <property type="entry name" value="ABC_membrane"/>
    <property type="match status" value="1"/>
</dbReference>
<dbReference type="InterPro" id="IPR027417">
    <property type="entry name" value="P-loop_NTPase"/>
</dbReference>
<evidence type="ECO:0000256" key="6">
    <source>
        <dbReference type="ARBA" id="ARBA00023136"/>
    </source>
</evidence>
<evidence type="ECO:0000259" key="9">
    <source>
        <dbReference type="PROSITE" id="PS50929"/>
    </source>
</evidence>
<feature type="transmembrane region" description="Helical" evidence="7">
    <location>
        <begin position="262"/>
        <end position="285"/>
    </location>
</feature>
<protein>
    <submittedName>
        <fullName evidence="10">Protein glycosylation K</fullName>
    </submittedName>
</protein>
<reference evidence="10 11" key="1">
    <citation type="submission" date="2021-10" db="EMBL/GenBank/DDBJ databases">
        <authorList>
            <person name="Criscuolo A."/>
        </authorList>
    </citation>
    <scope>NUCLEOTIDE SEQUENCE [LARGE SCALE GENOMIC DNA]</scope>
    <source>
        <strain evidence="11">CIP 111883</strain>
    </source>
</reference>
<dbReference type="PROSITE" id="PS50929">
    <property type="entry name" value="ABC_TM1F"/>
    <property type="match status" value="1"/>
</dbReference>
<dbReference type="Gene3D" id="3.40.50.300">
    <property type="entry name" value="P-loop containing nucleotide triphosphate hydrolases"/>
    <property type="match status" value="1"/>
</dbReference>
<evidence type="ECO:0000313" key="11">
    <source>
        <dbReference type="Proteomes" id="UP000789833"/>
    </source>
</evidence>
<evidence type="ECO:0000256" key="4">
    <source>
        <dbReference type="ARBA" id="ARBA00022840"/>
    </source>
</evidence>
<dbReference type="PANTHER" id="PTHR24221">
    <property type="entry name" value="ATP-BINDING CASSETTE SUB-FAMILY B"/>
    <property type="match status" value="1"/>
</dbReference>
<accession>A0ABM8YLI7</accession>
<dbReference type="SUPFAM" id="SSF52540">
    <property type="entry name" value="P-loop containing nucleoside triphosphate hydrolases"/>
    <property type="match status" value="1"/>
</dbReference>
<keyword evidence="5 7" id="KW-1133">Transmembrane helix</keyword>
<dbReference type="InterPro" id="IPR003439">
    <property type="entry name" value="ABC_transporter-like_ATP-bd"/>
</dbReference>
<dbReference type="InterPro" id="IPR003593">
    <property type="entry name" value="AAA+_ATPase"/>
</dbReference>
<evidence type="ECO:0000256" key="5">
    <source>
        <dbReference type="ARBA" id="ARBA00022989"/>
    </source>
</evidence>
<dbReference type="Pfam" id="PF00005">
    <property type="entry name" value="ABC_tran"/>
    <property type="match status" value="1"/>
</dbReference>
<dbReference type="SMART" id="SM00382">
    <property type="entry name" value="AAA"/>
    <property type="match status" value="1"/>
</dbReference>
<dbReference type="PROSITE" id="PS50893">
    <property type="entry name" value="ABC_TRANSPORTER_2"/>
    <property type="match status" value="1"/>
</dbReference>
<dbReference type="PANTHER" id="PTHR24221:SF654">
    <property type="entry name" value="ATP-BINDING CASSETTE SUB-FAMILY B MEMBER 6"/>
    <property type="match status" value="1"/>
</dbReference>
<feature type="transmembrane region" description="Helical" evidence="7">
    <location>
        <begin position="66"/>
        <end position="89"/>
    </location>
</feature>
<evidence type="ECO:0000256" key="7">
    <source>
        <dbReference type="SAM" id="Phobius"/>
    </source>
</evidence>
<evidence type="ECO:0000259" key="8">
    <source>
        <dbReference type="PROSITE" id="PS50893"/>
    </source>
</evidence>
<feature type="transmembrane region" description="Helical" evidence="7">
    <location>
        <begin position="291"/>
        <end position="308"/>
    </location>
</feature>
<dbReference type="Proteomes" id="UP000789833">
    <property type="component" value="Unassembled WGS sequence"/>
</dbReference>
<organism evidence="10 11">
    <name type="scientific">Sutcliffiella rhizosphaerae</name>
    <dbReference type="NCBI Taxonomy" id="2880967"/>
    <lineage>
        <taxon>Bacteria</taxon>
        <taxon>Bacillati</taxon>
        <taxon>Bacillota</taxon>
        <taxon>Bacilli</taxon>
        <taxon>Bacillales</taxon>
        <taxon>Bacillaceae</taxon>
        <taxon>Sutcliffiella</taxon>
    </lineage>
</organism>
<feature type="transmembrane region" description="Helical" evidence="7">
    <location>
        <begin position="151"/>
        <end position="172"/>
    </location>
</feature>
<feature type="transmembrane region" description="Helical" evidence="7">
    <location>
        <begin position="178"/>
        <end position="198"/>
    </location>
</feature>
<dbReference type="SUPFAM" id="SSF90123">
    <property type="entry name" value="ABC transporter transmembrane region"/>
    <property type="match status" value="1"/>
</dbReference>
<name>A0ABM8YLI7_9BACI</name>
<dbReference type="EMBL" id="CAKJTJ010000006">
    <property type="protein sequence ID" value="CAG9620746.1"/>
    <property type="molecule type" value="Genomic_DNA"/>
</dbReference>
<feature type="transmembrane region" description="Helical" evidence="7">
    <location>
        <begin position="20"/>
        <end position="46"/>
    </location>
</feature>
<comment type="caution">
    <text evidence="10">The sequence shown here is derived from an EMBL/GenBank/DDBJ whole genome shotgun (WGS) entry which is preliminary data.</text>
</comment>
<keyword evidence="4" id="KW-0067">ATP-binding</keyword>
<feature type="domain" description="ABC transmembrane type-1" evidence="9">
    <location>
        <begin position="22"/>
        <end position="321"/>
    </location>
</feature>
<dbReference type="Gene3D" id="1.20.1560.10">
    <property type="entry name" value="ABC transporter type 1, transmembrane domain"/>
    <property type="match status" value="1"/>
</dbReference>